<accession>A0A6P4BJ25</accession>
<proteinExistence type="predicted"/>
<reference evidence="1" key="1">
    <citation type="journal article" date="2016" name="Nat. Genet.">
        <title>The genome sequences of Arachis duranensis and Arachis ipaensis, the diploid ancestors of cultivated peanut.</title>
        <authorList>
            <person name="Bertioli D.J."/>
            <person name="Cannon S.B."/>
            <person name="Froenicke L."/>
            <person name="Huang G."/>
            <person name="Farmer A.D."/>
            <person name="Cannon E.K."/>
            <person name="Liu X."/>
            <person name="Gao D."/>
            <person name="Clevenger J."/>
            <person name="Dash S."/>
            <person name="Ren L."/>
            <person name="Moretzsohn M.C."/>
            <person name="Shirasawa K."/>
            <person name="Huang W."/>
            <person name="Vidigal B."/>
            <person name="Abernathy B."/>
            <person name="Chu Y."/>
            <person name="Niederhuth C.E."/>
            <person name="Umale P."/>
            <person name="Araujo A.C."/>
            <person name="Kozik A."/>
            <person name="Kim K.D."/>
            <person name="Burow M.D."/>
            <person name="Varshney R.K."/>
            <person name="Wang X."/>
            <person name="Zhang X."/>
            <person name="Barkley N."/>
            <person name="Guimaraes P.M."/>
            <person name="Isobe S."/>
            <person name="Guo B."/>
            <person name="Liao B."/>
            <person name="Stalker H.T."/>
            <person name="Schmitz R.J."/>
            <person name="Scheffler B.E."/>
            <person name="Leal-Bertioli S.C."/>
            <person name="Xun X."/>
            <person name="Jackson S.A."/>
            <person name="Michelmore R."/>
            <person name="Ozias-Akins P."/>
        </authorList>
    </citation>
    <scope>NUCLEOTIDE SEQUENCE [LARGE SCALE GENOMIC DNA]</scope>
    <source>
        <strain evidence="1">cv. V14167</strain>
    </source>
</reference>
<sequence length="269" mass="31628">MGAYKALMMFDSVRHVEEIYTFNMNSLLQCFIVYGDGRSGSIVKPEECGSNASGFRYTYGGPRGLSDHCPIIVEDKKLTDGLRPFRSLDSWFTHESFLKIVKEEWRSLGDKQFTDKLKALTAPLRRWHKDNFGEMDKKIAKFEEEIKRIDDLVSNGVYDGTMEARRKALVTCCERWYVRKEVHWKQMSRSRHVRDMDKNTRYFHNIASARRRNNRIDTLVINGRRVKNLARIKIAIRDFYKELYHQERSPILGFRDGLVEKIDEQDAVS</sequence>
<dbReference type="AlphaFoldDB" id="A0A6P4BJ25"/>
<evidence type="ECO:0000313" key="2">
    <source>
        <dbReference type="RefSeq" id="XP_015938531.1"/>
    </source>
</evidence>
<name>A0A6P4BJ25_ARADU</name>
<organism evidence="1 2">
    <name type="scientific">Arachis duranensis</name>
    <name type="common">Wild peanut</name>
    <dbReference type="NCBI Taxonomy" id="130453"/>
    <lineage>
        <taxon>Eukaryota</taxon>
        <taxon>Viridiplantae</taxon>
        <taxon>Streptophyta</taxon>
        <taxon>Embryophyta</taxon>
        <taxon>Tracheophyta</taxon>
        <taxon>Spermatophyta</taxon>
        <taxon>Magnoliopsida</taxon>
        <taxon>eudicotyledons</taxon>
        <taxon>Gunneridae</taxon>
        <taxon>Pentapetalae</taxon>
        <taxon>rosids</taxon>
        <taxon>fabids</taxon>
        <taxon>Fabales</taxon>
        <taxon>Fabaceae</taxon>
        <taxon>Papilionoideae</taxon>
        <taxon>50 kb inversion clade</taxon>
        <taxon>dalbergioids sensu lato</taxon>
        <taxon>Dalbergieae</taxon>
        <taxon>Pterocarpus clade</taxon>
        <taxon>Arachis</taxon>
    </lineage>
</organism>
<dbReference type="KEGG" id="adu:107464137"/>
<reference evidence="2" key="2">
    <citation type="submission" date="2025-08" db="UniProtKB">
        <authorList>
            <consortium name="RefSeq"/>
        </authorList>
    </citation>
    <scope>IDENTIFICATION</scope>
    <source>
        <tissue evidence="2">Whole plant</tissue>
    </source>
</reference>
<evidence type="ECO:0000313" key="1">
    <source>
        <dbReference type="Proteomes" id="UP000515211"/>
    </source>
</evidence>
<keyword evidence="1" id="KW-1185">Reference proteome</keyword>
<gene>
    <name evidence="2" type="primary">LOC107464137</name>
</gene>
<dbReference type="RefSeq" id="XP_015938531.1">
    <property type="nucleotide sequence ID" value="XM_016083045.1"/>
</dbReference>
<dbReference type="GeneID" id="107464137"/>
<dbReference type="Proteomes" id="UP000515211">
    <property type="component" value="Chromosome 9"/>
</dbReference>
<protein>
    <submittedName>
        <fullName evidence="2">Uncharacterized protein LOC107464137</fullName>
    </submittedName>
</protein>